<name>A0A7X0P9S7_9BURK</name>
<dbReference type="GO" id="GO:0003700">
    <property type="term" value="F:DNA-binding transcription factor activity"/>
    <property type="evidence" value="ECO:0007669"/>
    <property type="project" value="InterPro"/>
</dbReference>
<dbReference type="PANTHER" id="PTHR43280">
    <property type="entry name" value="ARAC-FAMILY TRANSCRIPTIONAL REGULATOR"/>
    <property type="match status" value="1"/>
</dbReference>
<comment type="caution">
    <text evidence="6">The sequence shown here is derived from an EMBL/GenBank/DDBJ whole genome shotgun (WGS) entry which is preliminary data.</text>
</comment>
<accession>A0A7X0P9S7</accession>
<dbReference type="PROSITE" id="PS01124">
    <property type="entry name" value="HTH_ARAC_FAMILY_2"/>
    <property type="match status" value="1"/>
</dbReference>
<protein>
    <submittedName>
        <fullName evidence="6">AraC-like DNA-binding protein</fullName>
    </submittedName>
</protein>
<evidence type="ECO:0000256" key="4">
    <source>
        <dbReference type="ARBA" id="ARBA00023163"/>
    </source>
</evidence>
<dbReference type="InterPro" id="IPR018060">
    <property type="entry name" value="HTH_AraC"/>
</dbReference>
<gene>
    <name evidence="6" type="ORF">HNP48_000540</name>
</gene>
<dbReference type="InterPro" id="IPR009057">
    <property type="entry name" value="Homeodomain-like_sf"/>
</dbReference>
<evidence type="ECO:0000256" key="3">
    <source>
        <dbReference type="ARBA" id="ARBA00023159"/>
    </source>
</evidence>
<dbReference type="PRINTS" id="PR00032">
    <property type="entry name" value="HTHARAC"/>
</dbReference>
<keyword evidence="3" id="KW-0010">Activator</keyword>
<keyword evidence="2 6" id="KW-0238">DNA-binding</keyword>
<dbReference type="Gene3D" id="1.10.10.60">
    <property type="entry name" value="Homeodomain-like"/>
    <property type="match status" value="1"/>
</dbReference>
<dbReference type="SUPFAM" id="SSF51215">
    <property type="entry name" value="Regulatory protein AraC"/>
    <property type="match status" value="1"/>
</dbReference>
<reference evidence="6 7" key="1">
    <citation type="submission" date="2020-08" db="EMBL/GenBank/DDBJ databases">
        <title>Functional genomics of gut bacteria from endangered species of beetles.</title>
        <authorList>
            <person name="Carlos-Shanley C."/>
        </authorList>
    </citation>
    <scope>NUCLEOTIDE SEQUENCE [LARGE SCALE GENOMIC DNA]</scope>
    <source>
        <strain evidence="6 7">S00198</strain>
    </source>
</reference>
<dbReference type="AlphaFoldDB" id="A0A7X0P9S7"/>
<dbReference type="SMART" id="SM00342">
    <property type="entry name" value="HTH_ARAC"/>
    <property type="match status" value="1"/>
</dbReference>
<dbReference type="InterPro" id="IPR037923">
    <property type="entry name" value="HTH-like"/>
</dbReference>
<evidence type="ECO:0000256" key="2">
    <source>
        <dbReference type="ARBA" id="ARBA00023125"/>
    </source>
</evidence>
<dbReference type="Proteomes" id="UP000575083">
    <property type="component" value="Unassembled WGS sequence"/>
</dbReference>
<evidence type="ECO:0000259" key="5">
    <source>
        <dbReference type="PROSITE" id="PS01124"/>
    </source>
</evidence>
<feature type="domain" description="HTH araC/xylS-type" evidence="5">
    <location>
        <begin position="198"/>
        <end position="296"/>
    </location>
</feature>
<keyword evidence="4" id="KW-0804">Transcription</keyword>
<sequence length="307" mass="33718">MAPKNPGSTDIERFDYRPPGSYGLDLEVFAMSELRQRGPAGEVQRTHRYAFHMLVLVTRGSCTQVIDFAPVPCEAGSLLAIRPGQAHYFGPAEDWEGWVLLLRPEFLLAGAGSPASDLRLVAGLERFPVHLALGDGEARTVANALLQMRADAAADAPAQDLHALLRYQLYALLTRLAMAHGQRTPPAPAKLRALQRFERFRQLLEQRFADWHQVADYTGPLGCTEKSLARATHAAVGTSAKAFIAARIALEAKRLLLHTGVPVARIAERLGFDEATNFSKFFRREAGCTPAEFRRQQAAVLPVRNAG</sequence>
<dbReference type="GO" id="GO:0043565">
    <property type="term" value="F:sequence-specific DNA binding"/>
    <property type="evidence" value="ECO:0007669"/>
    <property type="project" value="InterPro"/>
</dbReference>
<proteinExistence type="predicted"/>
<organism evidence="6 7">
    <name type="scientific">Acidovorax soli</name>
    <dbReference type="NCBI Taxonomy" id="592050"/>
    <lineage>
        <taxon>Bacteria</taxon>
        <taxon>Pseudomonadati</taxon>
        <taxon>Pseudomonadota</taxon>
        <taxon>Betaproteobacteria</taxon>
        <taxon>Burkholderiales</taxon>
        <taxon>Comamonadaceae</taxon>
        <taxon>Acidovorax</taxon>
    </lineage>
</organism>
<evidence type="ECO:0000313" key="7">
    <source>
        <dbReference type="Proteomes" id="UP000575083"/>
    </source>
</evidence>
<dbReference type="SUPFAM" id="SSF46689">
    <property type="entry name" value="Homeodomain-like"/>
    <property type="match status" value="1"/>
</dbReference>
<keyword evidence="1" id="KW-0805">Transcription regulation</keyword>
<dbReference type="Pfam" id="PF12833">
    <property type="entry name" value="HTH_18"/>
    <property type="match status" value="1"/>
</dbReference>
<dbReference type="RefSeq" id="WP_184855294.1">
    <property type="nucleotide sequence ID" value="NZ_JACHLK010000001.1"/>
</dbReference>
<evidence type="ECO:0000313" key="6">
    <source>
        <dbReference type="EMBL" id="MBB6557876.1"/>
    </source>
</evidence>
<dbReference type="InterPro" id="IPR003313">
    <property type="entry name" value="AraC-bd"/>
</dbReference>
<evidence type="ECO:0000256" key="1">
    <source>
        <dbReference type="ARBA" id="ARBA00023015"/>
    </source>
</evidence>
<dbReference type="EMBL" id="JACHLK010000001">
    <property type="protein sequence ID" value="MBB6557876.1"/>
    <property type="molecule type" value="Genomic_DNA"/>
</dbReference>
<dbReference type="PANTHER" id="PTHR43280:SF32">
    <property type="entry name" value="TRANSCRIPTIONAL REGULATORY PROTEIN"/>
    <property type="match status" value="1"/>
</dbReference>
<keyword evidence="7" id="KW-1185">Reference proteome</keyword>
<dbReference type="Pfam" id="PF02311">
    <property type="entry name" value="AraC_binding"/>
    <property type="match status" value="1"/>
</dbReference>
<dbReference type="InterPro" id="IPR020449">
    <property type="entry name" value="Tscrpt_reg_AraC-type_HTH"/>
</dbReference>